<dbReference type="PROSITE" id="PS00356">
    <property type="entry name" value="HTH_LACI_1"/>
    <property type="match status" value="1"/>
</dbReference>
<dbReference type="PANTHER" id="PTHR30146:SF149">
    <property type="entry name" value="HTH-TYPE TRANSCRIPTIONAL REGULATOR EBGR"/>
    <property type="match status" value="1"/>
</dbReference>
<dbReference type="Gene3D" id="3.40.50.2300">
    <property type="match status" value="2"/>
</dbReference>
<organism evidence="5 6">
    <name type="scientific">Aquibacillus albus</name>
    <dbReference type="NCBI Taxonomy" id="1168171"/>
    <lineage>
        <taxon>Bacteria</taxon>
        <taxon>Bacillati</taxon>
        <taxon>Bacillota</taxon>
        <taxon>Bacilli</taxon>
        <taxon>Bacillales</taxon>
        <taxon>Bacillaceae</taxon>
        <taxon>Aquibacillus</taxon>
    </lineage>
</organism>
<evidence type="ECO:0000256" key="3">
    <source>
        <dbReference type="ARBA" id="ARBA00023163"/>
    </source>
</evidence>
<name>A0ABS2MWV9_9BACI</name>
<dbReference type="PANTHER" id="PTHR30146">
    <property type="entry name" value="LACI-RELATED TRANSCRIPTIONAL REPRESSOR"/>
    <property type="match status" value="1"/>
</dbReference>
<dbReference type="Gene3D" id="1.10.260.40">
    <property type="entry name" value="lambda repressor-like DNA-binding domains"/>
    <property type="match status" value="1"/>
</dbReference>
<keyword evidence="6" id="KW-1185">Reference proteome</keyword>
<dbReference type="RefSeq" id="WP_204497804.1">
    <property type="nucleotide sequence ID" value="NZ_JAFBDR010000003.1"/>
</dbReference>
<dbReference type="InterPro" id="IPR046335">
    <property type="entry name" value="LacI/GalR-like_sensor"/>
</dbReference>
<dbReference type="PROSITE" id="PS50932">
    <property type="entry name" value="HTH_LACI_2"/>
    <property type="match status" value="1"/>
</dbReference>
<feature type="domain" description="HTH lacI-type" evidence="4">
    <location>
        <begin position="2"/>
        <end position="58"/>
    </location>
</feature>
<keyword evidence="1" id="KW-0805">Transcription regulation</keyword>
<dbReference type="InterPro" id="IPR000843">
    <property type="entry name" value="HTH_LacI"/>
</dbReference>
<evidence type="ECO:0000256" key="1">
    <source>
        <dbReference type="ARBA" id="ARBA00023015"/>
    </source>
</evidence>
<dbReference type="SUPFAM" id="SSF47413">
    <property type="entry name" value="lambda repressor-like DNA-binding domains"/>
    <property type="match status" value="1"/>
</dbReference>
<dbReference type="SUPFAM" id="SSF53822">
    <property type="entry name" value="Periplasmic binding protein-like I"/>
    <property type="match status" value="1"/>
</dbReference>
<accession>A0ABS2MWV9</accession>
<comment type="caution">
    <text evidence="5">The sequence shown here is derived from an EMBL/GenBank/DDBJ whole genome shotgun (WGS) entry which is preliminary data.</text>
</comment>
<dbReference type="CDD" id="cd01544">
    <property type="entry name" value="PBP1_GalR"/>
    <property type="match status" value="1"/>
</dbReference>
<keyword evidence="3" id="KW-0804">Transcription</keyword>
<dbReference type="EMBL" id="JAFBDR010000003">
    <property type="protein sequence ID" value="MBM7570388.1"/>
    <property type="molecule type" value="Genomic_DNA"/>
</dbReference>
<dbReference type="CDD" id="cd01392">
    <property type="entry name" value="HTH_LacI"/>
    <property type="match status" value="1"/>
</dbReference>
<dbReference type="SMART" id="SM00354">
    <property type="entry name" value="HTH_LACI"/>
    <property type="match status" value="1"/>
</dbReference>
<reference evidence="5 6" key="1">
    <citation type="submission" date="2021-01" db="EMBL/GenBank/DDBJ databases">
        <title>Genomic Encyclopedia of Type Strains, Phase IV (KMG-IV): sequencing the most valuable type-strain genomes for metagenomic binning, comparative biology and taxonomic classification.</title>
        <authorList>
            <person name="Goeker M."/>
        </authorList>
    </citation>
    <scope>NUCLEOTIDE SEQUENCE [LARGE SCALE GENOMIC DNA]</scope>
    <source>
        <strain evidence="5 6">DSM 23711</strain>
    </source>
</reference>
<dbReference type="Pfam" id="PF13377">
    <property type="entry name" value="Peripla_BP_3"/>
    <property type="match status" value="1"/>
</dbReference>
<keyword evidence="2" id="KW-0238">DNA-binding</keyword>
<dbReference type="Pfam" id="PF00356">
    <property type="entry name" value="LacI"/>
    <property type="match status" value="1"/>
</dbReference>
<dbReference type="InterPro" id="IPR028082">
    <property type="entry name" value="Peripla_BP_I"/>
</dbReference>
<dbReference type="InterPro" id="IPR010982">
    <property type="entry name" value="Lambda_DNA-bd_dom_sf"/>
</dbReference>
<protein>
    <submittedName>
        <fullName evidence="5">LacI family transcriptional regulator</fullName>
    </submittedName>
</protein>
<evidence type="ECO:0000313" key="5">
    <source>
        <dbReference type="EMBL" id="MBM7570388.1"/>
    </source>
</evidence>
<proteinExistence type="predicted"/>
<dbReference type="Proteomes" id="UP001296943">
    <property type="component" value="Unassembled WGS sequence"/>
</dbReference>
<evidence type="ECO:0000259" key="4">
    <source>
        <dbReference type="PROSITE" id="PS50932"/>
    </source>
</evidence>
<evidence type="ECO:0000313" key="6">
    <source>
        <dbReference type="Proteomes" id="UP001296943"/>
    </source>
</evidence>
<gene>
    <name evidence="5" type="ORF">JOC48_000866</name>
</gene>
<evidence type="ECO:0000256" key="2">
    <source>
        <dbReference type="ARBA" id="ARBA00023125"/>
    </source>
</evidence>
<sequence length="338" mass="38308">MATIKDIAFRSNVSASTVSRVLNNDQTLSVSEETRKRIIEAAEALNYKTVKSRKNEQKKEVIKIGILLCQSLQEELSDPYFLSIRQGIENECKDRGIDSTEVYRLYNLEDGQLNSALDCLIVVGKVSTNVLNRFTKEIKHIIYIDYSPDDDKYDSVVIDFEKATRKALNHLFTLGYKKIGYIGGRQAEHLGEMITKFDDERQKVFITEMQKKNLFHEKYLFVGEFRMADGYQLMKSAIEQGNLPEAFFIASDPMAVGALRALQEANIQVPQDVALVSFDDVEMAKFASCPLTTVRVHTELMGRTGVKLLLDRREGRDIPLKIVVPTEFVIRDSCGASL</sequence>